<dbReference type="InterPro" id="IPR004244">
    <property type="entry name" value="Transposase_22"/>
</dbReference>
<dbReference type="InterPro" id="IPR057251">
    <property type="entry name" value="FP_C"/>
</dbReference>
<protein>
    <recommendedName>
        <fullName evidence="2">FP protein C-terminal domain-containing protein</fullName>
    </recommendedName>
</protein>
<evidence type="ECO:0000259" key="2">
    <source>
        <dbReference type="Pfam" id="PF25298"/>
    </source>
</evidence>
<dbReference type="GeneID" id="110240402"/>
<dbReference type="OrthoDB" id="5957925at2759"/>
<sequence>RYVKNKRRKLLSKEGFEELKKTAEWHDKDIEALKAENVTLRSEVKDQGESVKSQSNQISALEQALDDLEQYTRKFNLEIHGIPEKKNEDLDIIVEDLAKAIGVESFEYGDIDIVHRLESKFKPRPVIVRFQNYDDKRNIYEARRKLKYYKKDEEKLNGAERIFINENLTTVRKILYAQTRKRAKQNHWYSTWTNDGKIFVRKRKGEKAAKITKESDLEDLYS</sequence>
<accession>A0A913XBC0</accession>
<dbReference type="OMA" id="FHEDNAD"/>
<feature type="coiled-coil region" evidence="1">
    <location>
        <begin position="16"/>
        <end position="78"/>
    </location>
</feature>
<name>A0A913XBC0_EXADI</name>
<dbReference type="EnsemblMetazoa" id="XM_021046212.1">
    <property type="protein sequence ID" value="XP_020901871.1"/>
    <property type="gene ID" value="LOC110240402"/>
</dbReference>
<evidence type="ECO:0000256" key="1">
    <source>
        <dbReference type="SAM" id="Coils"/>
    </source>
</evidence>
<dbReference type="Proteomes" id="UP000887567">
    <property type="component" value="Unplaced"/>
</dbReference>
<keyword evidence="1" id="KW-0175">Coiled coil</keyword>
<dbReference type="Pfam" id="PF25298">
    <property type="entry name" value="Baculo_FP_2nd"/>
    <property type="match status" value="1"/>
</dbReference>
<dbReference type="KEGG" id="epa:110240402"/>
<dbReference type="PANTHER" id="PTHR11505">
    <property type="entry name" value="L1 TRANSPOSABLE ELEMENT-RELATED"/>
    <property type="match status" value="1"/>
</dbReference>
<keyword evidence="4" id="KW-1185">Reference proteome</keyword>
<organism evidence="3 4">
    <name type="scientific">Exaiptasia diaphana</name>
    <name type="common">Tropical sea anemone</name>
    <name type="synonym">Aiptasia pulchella</name>
    <dbReference type="NCBI Taxonomy" id="2652724"/>
    <lineage>
        <taxon>Eukaryota</taxon>
        <taxon>Metazoa</taxon>
        <taxon>Cnidaria</taxon>
        <taxon>Anthozoa</taxon>
        <taxon>Hexacorallia</taxon>
        <taxon>Actiniaria</taxon>
        <taxon>Aiptasiidae</taxon>
        <taxon>Exaiptasia</taxon>
    </lineage>
</organism>
<evidence type="ECO:0000313" key="3">
    <source>
        <dbReference type="EnsemblMetazoa" id="XP_020901871.1"/>
    </source>
</evidence>
<dbReference type="RefSeq" id="XP_020901871.1">
    <property type="nucleotide sequence ID" value="XM_021046212.1"/>
</dbReference>
<feature type="domain" description="FP protein C-terminal" evidence="2">
    <location>
        <begin position="171"/>
        <end position="220"/>
    </location>
</feature>
<proteinExistence type="predicted"/>
<dbReference type="AlphaFoldDB" id="A0A913XBC0"/>
<evidence type="ECO:0000313" key="4">
    <source>
        <dbReference type="Proteomes" id="UP000887567"/>
    </source>
</evidence>
<dbReference type="Gene3D" id="3.30.70.1820">
    <property type="entry name" value="L1 transposable element, RRM domain"/>
    <property type="match status" value="1"/>
</dbReference>
<reference evidence="3" key="1">
    <citation type="submission" date="2022-11" db="UniProtKB">
        <authorList>
            <consortium name="EnsemblMetazoa"/>
        </authorList>
    </citation>
    <scope>IDENTIFICATION</scope>
</reference>